<evidence type="ECO:0000256" key="5">
    <source>
        <dbReference type="ARBA" id="ARBA00022737"/>
    </source>
</evidence>
<dbReference type="InterPro" id="IPR043197">
    <property type="entry name" value="Plakin"/>
</dbReference>
<evidence type="ECO:0000256" key="4">
    <source>
        <dbReference type="ARBA" id="ARBA00022553"/>
    </source>
</evidence>
<keyword evidence="2 6" id="KW-0728">SH3 domain</keyword>
<dbReference type="Gene3D" id="2.30.30.40">
    <property type="entry name" value="SH3 Domains"/>
    <property type="match status" value="1"/>
</dbReference>
<dbReference type="InterPro" id="IPR041615">
    <property type="entry name" value="Desmoplakin_SH3"/>
</dbReference>
<dbReference type="Proteomes" id="UP000695022">
    <property type="component" value="Unplaced"/>
</dbReference>
<evidence type="ECO:0000313" key="9">
    <source>
        <dbReference type="RefSeq" id="XP_014680838.1"/>
    </source>
</evidence>
<dbReference type="PANTHER" id="PTHR23169">
    <property type="entry name" value="ENVOPLAKIN"/>
    <property type="match status" value="1"/>
</dbReference>
<keyword evidence="5" id="KW-0677">Repeat</keyword>
<dbReference type="Pfam" id="PF00435">
    <property type="entry name" value="Spectrin"/>
    <property type="match status" value="1"/>
</dbReference>
<evidence type="ECO:0000256" key="2">
    <source>
        <dbReference type="ARBA" id="ARBA00022443"/>
    </source>
</evidence>
<dbReference type="InterPro" id="IPR018159">
    <property type="entry name" value="Spectrin/alpha-actinin"/>
</dbReference>
<name>A0ABM1F8R7_PRICU</name>
<dbReference type="InterPro" id="IPR001452">
    <property type="entry name" value="SH3_domain"/>
</dbReference>
<dbReference type="PROSITE" id="PS50002">
    <property type="entry name" value="SH3"/>
    <property type="match status" value="1"/>
</dbReference>
<dbReference type="GeneID" id="106820782"/>
<proteinExistence type="predicted"/>
<comment type="subcellular location">
    <subcellularLocation>
        <location evidence="1">Cytoplasm</location>
    </subcellularLocation>
</comment>
<dbReference type="InterPro" id="IPR002017">
    <property type="entry name" value="Spectrin_repeat"/>
</dbReference>
<dbReference type="RefSeq" id="XP_014680838.1">
    <property type="nucleotide sequence ID" value="XM_014825352.1"/>
</dbReference>
<keyword evidence="4" id="KW-0597">Phosphoprotein</keyword>
<gene>
    <name evidence="9" type="primary">LOC106820782</name>
</gene>
<protein>
    <submittedName>
        <fullName evidence="9">Plectin-like</fullName>
    </submittedName>
</protein>
<accession>A0ABM1F8R7</accession>
<dbReference type="CDD" id="cd00176">
    <property type="entry name" value="SPEC"/>
    <property type="match status" value="1"/>
</dbReference>
<dbReference type="PANTHER" id="PTHR23169:SF23">
    <property type="entry name" value="SHORT STOP, ISOFORM H"/>
    <property type="match status" value="1"/>
</dbReference>
<evidence type="ECO:0000259" key="7">
    <source>
        <dbReference type="PROSITE" id="PS50002"/>
    </source>
</evidence>
<organism evidence="8 9">
    <name type="scientific">Priapulus caudatus</name>
    <name type="common">Priapulid worm</name>
    <dbReference type="NCBI Taxonomy" id="37621"/>
    <lineage>
        <taxon>Eukaryota</taxon>
        <taxon>Metazoa</taxon>
        <taxon>Ecdysozoa</taxon>
        <taxon>Scalidophora</taxon>
        <taxon>Priapulida</taxon>
        <taxon>Priapulimorpha</taxon>
        <taxon>Priapulimorphida</taxon>
        <taxon>Priapulidae</taxon>
        <taxon>Priapulus</taxon>
    </lineage>
</organism>
<dbReference type="Pfam" id="PF17902">
    <property type="entry name" value="SH3_10"/>
    <property type="match status" value="1"/>
</dbReference>
<evidence type="ECO:0000256" key="1">
    <source>
        <dbReference type="ARBA" id="ARBA00004496"/>
    </source>
</evidence>
<reference evidence="9" key="1">
    <citation type="submission" date="2025-08" db="UniProtKB">
        <authorList>
            <consortium name="RefSeq"/>
        </authorList>
    </citation>
    <scope>IDENTIFICATION</scope>
</reference>
<evidence type="ECO:0000256" key="3">
    <source>
        <dbReference type="ARBA" id="ARBA00022490"/>
    </source>
</evidence>
<keyword evidence="3" id="KW-0963">Cytoplasm</keyword>
<dbReference type="SUPFAM" id="SSF46966">
    <property type="entry name" value="Spectrin repeat"/>
    <property type="match status" value="1"/>
</dbReference>
<evidence type="ECO:0000256" key="6">
    <source>
        <dbReference type="PROSITE-ProRule" id="PRU00192"/>
    </source>
</evidence>
<dbReference type="Gene3D" id="1.20.58.60">
    <property type="match status" value="1"/>
</dbReference>
<dbReference type="Gene3D" id="1.20.58.1060">
    <property type="match status" value="1"/>
</dbReference>
<keyword evidence="8" id="KW-1185">Reference proteome</keyword>
<feature type="domain" description="SH3" evidence="7">
    <location>
        <begin position="141"/>
        <end position="198"/>
    </location>
</feature>
<evidence type="ECO:0000313" key="8">
    <source>
        <dbReference type="Proteomes" id="UP000695022"/>
    </source>
</evidence>
<sequence length="311" mass="36044">MSELEAREAHFNSVQDAGEELVMRGHPASKAIEAYMATMQTQWSWLLQLTACLETHLRHASTRQRFFAEATECETWMAGGAARLRDEYAKRDRVTLDEGERYLREMHEMRAGMARHEDAIRSLQARARDIVPLPLRRRPLDTPLQVHAICAYKQVHMNVTKDETCTLRDNSQTTKWRVSNSAKQEGMVPAVCFLIPPPDEEAIQKANSLNKQFAQLHTLWREQQRKMKLQMICNHQGCENPGTLKQFMSMEASQREVILAALQEDADKLVAENHGVIDDDMRRLQEEMLYCRELFHTLSTREQARFAEPRH</sequence>